<dbReference type="EMBL" id="JAODUO010002071">
    <property type="protein sequence ID" value="KAK2155459.1"/>
    <property type="molecule type" value="Genomic_DNA"/>
</dbReference>
<comment type="caution">
    <text evidence="1">The sequence shown here is derived from an EMBL/GenBank/DDBJ whole genome shotgun (WGS) entry which is preliminary data.</text>
</comment>
<name>A0AAD9JLU7_RIDPI</name>
<dbReference type="AlphaFoldDB" id="A0AAD9JLU7"/>
<proteinExistence type="predicted"/>
<gene>
    <name evidence="1" type="ORF">NP493_2053g00007</name>
</gene>
<evidence type="ECO:0000313" key="2">
    <source>
        <dbReference type="Proteomes" id="UP001209878"/>
    </source>
</evidence>
<keyword evidence="2" id="KW-1185">Reference proteome</keyword>
<evidence type="ECO:0000313" key="1">
    <source>
        <dbReference type="EMBL" id="KAK2155459.1"/>
    </source>
</evidence>
<accession>A0AAD9JLU7</accession>
<organism evidence="1 2">
    <name type="scientific">Ridgeia piscesae</name>
    <name type="common">Tubeworm</name>
    <dbReference type="NCBI Taxonomy" id="27915"/>
    <lineage>
        <taxon>Eukaryota</taxon>
        <taxon>Metazoa</taxon>
        <taxon>Spiralia</taxon>
        <taxon>Lophotrochozoa</taxon>
        <taxon>Annelida</taxon>
        <taxon>Polychaeta</taxon>
        <taxon>Sedentaria</taxon>
        <taxon>Canalipalpata</taxon>
        <taxon>Sabellida</taxon>
        <taxon>Siboglinidae</taxon>
        <taxon>Ridgeia</taxon>
    </lineage>
</organism>
<sequence>MLCLATGPGFKLTSPASSRINANLNVGVERGIGSNFRLKQRLRHGRLCRYVKDSCVLIYFEDVEMTSDQCASLLHKVKSWLLEAAEQHNSKTLNKNSGDI</sequence>
<protein>
    <submittedName>
        <fullName evidence="1">Uncharacterized protein</fullName>
    </submittedName>
</protein>
<reference evidence="1" key="1">
    <citation type="journal article" date="2023" name="Mol. Biol. Evol.">
        <title>Third-Generation Sequencing Reveals the Adaptive Role of the Epigenome in Three Deep-Sea Polychaetes.</title>
        <authorList>
            <person name="Perez M."/>
            <person name="Aroh O."/>
            <person name="Sun Y."/>
            <person name="Lan Y."/>
            <person name="Juniper S.K."/>
            <person name="Young C.R."/>
            <person name="Angers B."/>
            <person name="Qian P.Y."/>
        </authorList>
    </citation>
    <scope>NUCLEOTIDE SEQUENCE</scope>
    <source>
        <strain evidence="1">R07B-5</strain>
    </source>
</reference>
<dbReference type="Proteomes" id="UP001209878">
    <property type="component" value="Unassembled WGS sequence"/>
</dbReference>